<dbReference type="SMART" id="SM00673">
    <property type="entry name" value="CARP"/>
    <property type="match status" value="2"/>
</dbReference>
<evidence type="ECO:0000256" key="7">
    <source>
        <dbReference type="SAM" id="MobiDB-lite"/>
    </source>
</evidence>
<feature type="compositionally biased region" description="Polar residues" evidence="7">
    <location>
        <begin position="191"/>
        <end position="208"/>
    </location>
</feature>
<keyword evidence="5" id="KW-0143">Chaperone</keyword>
<dbReference type="GO" id="GO:0007021">
    <property type="term" value="P:tubulin complex assembly"/>
    <property type="evidence" value="ECO:0007669"/>
    <property type="project" value="TreeGrafter"/>
</dbReference>
<dbReference type="PANTHER" id="PTHR15139:SF0">
    <property type="entry name" value="TUBULIN-SPECIFIC CHAPERONE C"/>
    <property type="match status" value="1"/>
</dbReference>
<dbReference type="Pfam" id="PF16752">
    <property type="entry name" value="TBCC_N"/>
    <property type="match status" value="1"/>
</dbReference>
<evidence type="ECO:0000256" key="6">
    <source>
        <dbReference type="ARBA" id="ARBA00026055"/>
    </source>
</evidence>
<comment type="subcellular location">
    <subcellularLocation>
        <location evidence="1">Cytoplasm</location>
    </subcellularLocation>
</comment>
<dbReference type="Gene3D" id="2.160.20.70">
    <property type="match status" value="1"/>
</dbReference>
<dbReference type="GO" id="GO:0007023">
    <property type="term" value="P:post-chaperonin tubulin folding pathway"/>
    <property type="evidence" value="ECO:0007669"/>
    <property type="project" value="InterPro"/>
</dbReference>
<dbReference type="Gene3D" id="1.20.58.1250">
    <property type="entry name" value="Tubulin Binding Cofactor C, N-terminal domain"/>
    <property type="match status" value="1"/>
</dbReference>
<organism evidence="9">
    <name type="scientific">Schistocephalus solidus</name>
    <name type="common">Tapeworm</name>
    <dbReference type="NCBI Taxonomy" id="70667"/>
    <lineage>
        <taxon>Eukaryota</taxon>
        <taxon>Metazoa</taxon>
        <taxon>Spiralia</taxon>
        <taxon>Lophotrochozoa</taxon>
        <taxon>Platyhelminthes</taxon>
        <taxon>Cestoda</taxon>
        <taxon>Eucestoda</taxon>
        <taxon>Diphyllobothriidea</taxon>
        <taxon>Diphyllobothriidae</taxon>
        <taxon>Schistocephalus</taxon>
    </lineage>
</organism>
<feature type="domain" description="C-CAP/cofactor C-like" evidence="8">
    <location>
        <begin position="220"/>
        <end position="349"/>
    </location>
</feature>
<dbReference type="AlphaFoldDB" id="A0A0X3PLS9"/>
<dbReference type="Pfam" id="PF07986">
    <property type="entry name" value="TBCC"/>
    <property type="match status" value="1"/>
</dbReference>
<dbReference type="PANTHER" id="PTHR15139">
    <property type="entry name" value="TUBULIN FOLDING COFACTOR C"/>
    <property type="match status" value="1"/>
</dbReference>
<dbReference type="InterPro" id="IPR017901">
    <property type="entry name" value="C-CAP_CF_C-like"/>
</dbReference>
<evidence type="ECO:0000313" key="9">
    <source>
        <dbReference type="EMBL" id="JAP52598.1"/>
    </source>
</evidence>
<gene>
    <name evidence="9" type="primary">TBCC</name>
    <name evidence="9" type="ORF">TR111265</name>
</gene>
<proteinExistence type="inferred from homology"/>
<dbReference type="InterPro" id="IPR038397">
    <property type="entry name" value="TBCC_N_sf"/>
</dbReference>
<evidence type="ECO:0000259" key="8">
    <source>
        <dbReference type="PROSITE" id="PS51329"/>
    </source>
</evidence>
<evidence type="ECO:0000256" key="2">
    <source>
        <dbReference type="ARBA" id="ARBA00008848"/>
    </source>
</evidence>
<evidence type="ECO:0000256" key="4">
    <source>
        <dbReference type="ARBA" id="ARBA00022990"/>
    </source>
</evidence>
<evidence type="ECO:0000256" key="5">
    <source>
        <dbReference type="ARBA" id="ARBA00023186"/>
    </source>
</evidence>
<name>A0A0X3PLS9_SCHSO</name>
<feature type="region of interest" description="Disordered" evidence="7">
    <location>
        <begin position="182"/>
        <end position="229"/>
    </location>
</feature>
<comment type="similarity">
    <text evidence="2">Belongs to the TBCC family.</text>
</comment>
<comment type="subunit">
    <text evidence="6">Supercomplex made of cofactors A to E. Cofactors A and D function by capturing and stabilizing tubulin in a quasi-native conformation. Cofactor E binds to the cofactor D-tubulin complex; interaction with cofactor C then causes the release of tubulin polypeptides that are committed to the native state.</text>
</comment>
<accession>A0A0X3PLS9</accession>
<evidence type="ECO:0000256" key="1">
    <source>
        <dbReference type="ARBA" id="ARBA00004496"/>
    </source>
</evidence>
<dbReference type="PROSITE" id="PS51329">
    <property type="entry name" value="C_CAP_COFACTOR_C"/>
    <property type="match status" value="1"/>
</dbReference>
<dbReference type="InterPro" id="IPR031925">
    <property type="entry name" value="TBCC_N"/>
</dbReference>
<keyword evidence="3" id="KW-0963">Cytoplasm</keyword>
<dbReference type="EMBL" id="GEEE01010627">
    <property type="protein sequence ID" value="JAP52598.1"/>
    <property type="molecule type" value="Transcribed_RNA"/>
</dbReference>
<dbReference type="InterPro" id="IPR016098">
    <property type="entry name" value="CAP/MinC_C"/>
</dbReference>
<evidence type="ECO:0000256" key="3">
    <source>
        <dbReference type="ARBA" id="ARBA00022490"/>
    </source>
</evidence>
<reference evidence="9" key="1">
    <citation type="submission" date="2016-01" db="EMBL/GenBank/DDBJ databases">
        <title>Reference transcriptome for the parasite Schistocephalus solidus: insights into the molecular evolution of parasitism.</title>
        <authorList>
            <person name="Hebert F.O."/>
            <person name="Grambauer S."/>
            <person name="Barber I."/>
            <person name="Landry C.R."/>
            <person name="Aubin-Horth N."/>
        </authorList>
    </citation>
    <scope>NUCLEOTIDE SEQUENCE</scope>
</reference>
<dbReference type="InterPro" id="IPR006599">
    <property type="entry name" value="CARP_motif"/>
</dbReference>
<protein>
    <submittedName>
        <fullName evidence="9">Tubulin-specific chaperone C</fullName>
    </submittedName>
</protein>
<dbReference type="InterPro" id="IPR012945">
    <property type="entry name" value="Tubulin-bd_cofactor_C_dom"/>
</dbReference>
<keyword evidence="4" id="KW-0007">Acetylation</keyword>
<sequence>MDCQTGARAAESDGRTQLFERLAARDAARKAELLQKRRERQRQNGEMSNREITLPPLNFRPTASTTVVDSAPTNVNFMANTPANFLENLSRAKNDVLHRLSELGAADSRGDIQLPTPDKTKALDEILSQIEELQRWFSESSAHLKPFHIEQARLELDELKSKFQESREALFPKKKFAFGSKASKTNRKAPTVNTSHKSTVTTQKVTLEQHQHRIKLSEPPPKYSLSDLSDRPNLRLPARGEPEDALLGQSIYLSNLEHCVIYIEGVAGNLMAHGLRGCTVYAQPVASSILLQDCVDCHFVLACRQLRVHQTLNTRLDIFVASPPIIEDSTNLRLAPYPLGAAHSERFALALLTANLADISNHWCYVQDFSCPTLLPTEAAVNNLSSPDSAMVPNSPNWSLVPETEFIQVDIPRCPES</sequence>
<dbReference type="InterPro" id="IPR027684">
    <property type="entry name" value="TBCC"/>
</dbReference>
<feature type="region of interest" description="Disordered" evidence="7">
    <location>
        <begin position="37"/>
        <end position="58"/>
    </location>
</feature>
<dbReference type="GO" id="GO:0005737">
    <property type="term" value="C:cytoplasm"/>
    <property type="evidence" value="ECO:0007669"/>
    <property type="project" value="UniProtKB-SubCell"/>
</dbReference>
<dbReference type="GO" id="GO:0015631">
    <property type="term" value="F:tubulin binding"/>
    <property type="evidence" value="ECO:0007669"/>
    <property type="project" value="InterPro"/>
</dbReference>